<dbReference type="AlphaFoldDB" id="A0A9P7BPS9"/>
<protein>
    <submittedName>
        <fullName evidence="1">Uncharacterized protein</fullName>
    </submittedName>
</protein>
<evidence type="ECO:0000313" key="1">
    <source>
        <dbReference type="EMBL" id="KAG1304399.1"/>
    </source>
</evidence>
<gene>
    <name evidence="1" type="ORF">G6F64_009237</name>
</gene>
<proteinExistence type="predicted"/>
<keyword evidence="2" id="KW-1185">Reference proteome</keyword>
<evidence type="ECO:0000313" key="2">
    <source>
        <dbReference type="Proteomes" id="UP000716291"/>
    </source>
</evidence>
<dbReference type="EMBL" id="JAANQT010001646">
    <property type="protein sequence ID" value="KAG1304399.1"/>
    <property type="molecule type" value="Genomic_DNA"/>
</dbReference>
<dbReference type="Proteomes" id="UP000716291">
    <property type="component" value="Unassembled WGS sequence"/>
</dbReference>
<organism evidence="1 2">
    <name type="scientific">Rhizopus oryzae</name>
    <name type="common">Mucormycosis agent</name>
    <name type="synonym">Rhizopus arrhizus var. delemar</name>
    <dbReference type="NCBI Taxonomy" id="64495"/>
    <lineage>
        <taxon>Eukaryota</taxon>
        <taxon>Fungi</taxon>
        <taxon>Fungi incertae sedis</taxon>
        <taxon>Mucoromycota</taxon>
        <taxon>Mucoromycotina</taxon>
        <taxon>Mucoromycetes</taxon>
        <taxon>Mucorales</taxon>
        <taxon>Mucorineae</taxon>
        <taxon>Rhizopodaceae</taxon>
        <taxon>Rhizopus</taxon>
    </lineage>
</organism>
<accession>A0A9P7BPS9</accession>
<sequence>MLNVFYFLAPSIVFYLIKVQSDGIYTMTELLRVQFPMSVSEVPAYLTNLPRLKNVIHISETHCKQRSNDADTSSWYRESLLATDITFLLDKQKNRKRKNITGY</sequence>
<comment type="caution">
    <text evidence="1">The sequence shown here is derived from an EMBL/GenBank/DDBJ whole genome shotgun (WGS) entry which is preliminary data.</text>
</comment>
<dbReference type="OrthoDB" id="2448606at2759"/>
<reference evidence="1" key="1">
    <citation type="journal article" date="2020" name="Microb. Genom.">
        <title>Genetic diversity of clinical and environmental Mucorales isolates obtained from an investigation of mucormycosis cases among solid organ transplant recipients.</title>
        <authorList>
            <person name="Nguyen M.H."/>
            <person name="Kaul D."/>
            <person name="Muto C."/>
            <person name="Cheng S.J."/>
            <person name="Richter R.A."/>
            <person name="Bruno V.M."/>
            <person name="Liu G."/>
            <person name="Beyhan S."/>
            <person name="Sundermann A.J."/>
            <person name="Mounaud S."/>
            <person name="Pasculle A.W."/>
            <person name="Nierman W.C."/>
            <person name="Driscoll E."/>
            <person name="Cumbie R."/>
            <person name="Clancy C.J."/>
            <person name="Dupont C.L."/>
        </authorList>
    </citation>
    <scope>NUCLEOTIDE SEQUENCE</scope>
    <source>
        <strain evidence="1">GL11</strain>
    </source>
</reference>
<name>A0A9P7BPS9_RHIOR</name>